<name>A0ABX9DW08_9PSEU</name>
<evidence type="ECO:0000313" key="2">
    <source>
        <dbReference type="Proteomes" id="UP000248714"/>
    </source>
</evidence>
<dbReference type="EMBL" id="QLTT01000014">
    <property type="protein sequence ID" value="RAS59484.1"/>
    <property type="molecule type" value="Genomic_DNA"/>
</dbReference>
<dbReference type="RefSeq" id="WP_112231931.1">
    <property type="nucleotide sequence ID" value="NZ_QLTT01000014.1"/>
</dbReference>
<evidence type="ECO:0000313" key="1">
    <source>
        <dbReference type="EMBL" id="RAS59484.1"/>
    </source>
</evidence>
<organism evidence="1 2">
    <name type="scientific">Lentzea atacamensis</name>
    <dbReference type="NCBI Taxonomy" id="531938"/>
    <lineage>
        <taxon>Bacteria</taxon>
        <taxon>Bacillati</taxon>
        <taxon>Actinomycetota</taxon>
        <taxon>Actinomycetes</taxon>
        <taxon>Pseudonocardiales</taxon>
        <taxon>Pseudonocardiaceae</taxon>
        <taxon>Lentzea</taxon>
    </lineage>
</organism>
<accession>A0ABX9DW08</accession>
<sequence>MPTAITPDTRPVPAQIAAAIGITADTGTDYQLTDAYGVTYTGAPAHLALVALARRDLSRNLCSAPGVPSAIRAAARLLIDWFTSEHTDPLHAAEFAALPPMRVCELVDYLVVHGNPSALSKVGPEALRAYTGHLLDDDVPSTEHPMPQLVDAAHRSLANPDSRWARLQVTATAPSGAETVAVPMELQASEEIYWQFTAAIPVPVADLNALLLDPDWSIEDYLHDHRELLDQYLTYRDSQTEQPLEIHGRLARPNAAIDAVAAPMKAELFFVGPDRDAALRTAPYGHRALAKHDVGEGDQIFRVSVEFDPDAAHTLA</sequence>
<keyword evidence="2" id="KW-1185">Reference proteome</keyword>
<comment type="caution">
    <text evidence="1">The sequence shown here is derived from an EMBL/GenBank/DDBJ whole genome shotgun (WGS) entry which is preliminary data.</text>
</comment>
<proteinExistence type="predicted"/>
<dbReference type="Proteomes" id="UP000248714">
    <property type="component" value="Unassembled WGS sequence"/>
</dbReference>
<reference evidence="1 2" key="1">
    <citation type="submission" date="2018-06" db="EMBL/GenBank/DDBJ databases">
        <title>Genomic Encyclopedia of Type Strains, Phase IV (KMG-IV): sequencing the most valuable type-strain genomes for metagenomic binning, comparative biology and taxonomic classification.</title>
        <authorList>
            <person name="Goeker M."/>
        </authorList>
    </citation>
    <scope>NUCLEOTIDE SEQUENCE [LARGE SCALE GENOMIC DNA]</scope>
    <source>
        <strain evidence="1 2">DSM 45479</strain>
    </source>
</reference>
<gene>
    <name evidence="1" type="ORF">C8D87_11496</name>
</gene>
<protein>
    <submittedName>
        <fullName evidence="1">Uncharacterized protein</fullName>
    </submittedName>
</protein>